<keyword evidence="1" id="KW-0175">Coiled coil</keyword>
<comment type="caution">
    <text evidence="2">The sequence shown here is derived from an EMBL/GenBank/DDBJ whole genome shotgun (WGS) entry which is preliminary data.</text>
</comment>
<dbReference type="EMBL" id="JACRTB010000026">
    <property type="protein sequence ID" value="MBC8577280.1"/>
    <property type="molecule type" value="Genomic_DNA"/>
</dbReference>
<keyword evidence="3" id="KW-1185">Reference proteome</keyword>
<proteinExistence type="predicted"/>
<gene>
    <name evidence="2" type="ORF">H8717_12785</name>
</gene>
<evidence type="ECO:0000313" key="2">
    <source>
        <dbReference type="EMBL" id="MBC8577280.1"/>
    </source>
</evidence>
<dbReference type="InterPro" id="IPR046656">
    <property type="entry name" value="DUF6674"/>
</dbReference>
<protein>
    <recommendedName>
        <fullName evidence="4">Phage shock protein A (PspA) family protein</fullName>
    </recommendedName>
</protein>
<evidence type="ECO:0000256" key="1">
    <source>
        <dbReference type="SAM" id="Coils"/>
    </source>
</evidence>
<organism evidence="2 3">
    <name type="scientific">Yanshouia hominis</name>
    <dbReference type="NCBI Taxonomy" id="2763673"/>
    <lineage>
        <taxon>Bacteria</taxon>
        <taxon>Bacillati</taxon>
        <taxon>Bacillota</taxon>
        <taxon>Clostridia</taxon>
        <taxon>Eubacteriales</taxon>
        <taxon>Oscillospiraceae</taxon>
        <taxon>Yanshouia</taxon>
    </lineage>
</organism>
<evidence type="ECO:0008006" key="4">
    <source>
        <dbReference type="Google" id="ProtNLM"/>
    </source>
</evidence>
<dbReference type="Proteomes" id="UP000658131">
    <property type="component" value="Unassembled WGS sequence"/>
</dbReference>
<dbReference type="RefSeq" id="WP_262400743.1">
    <property type="nucleotide sequence ID" value="NZ_JACRTB010000026.1"/>
</dbReference>
<accession>A0ABR7NLK8</accession>
<name>A0ABR7NLK8_9FIRM</name>
<dbReference type="Pfam" id="PF20379">
    <property type="entry name" value="DUF6674"/>
    <property type="match status" value="1"/>
</dbReference>
<feature type="coiled-coil region" evidence="1">
    <location>
        <begin position="36"/>
        <end position="100"/>
    </location>
</feature>
<sequence length="261" mass="27820">MAAKKGGPGAPLLSEPAVQELLGLMAAHNAPGQRDMLAMLQQIAGLEKQLNAAVEELTAMRRELAEARESPVKRTLQNAVKALEKSVAALRERLGAVKAAVVDGCKRAVAAFKEQGVSALAHTAEFFHIRPALEAVGRELDKAIAHDENALTTIQAAATEYHEAGLHLKNALRAVTGREPVAEPKGPGALARALAGPFKAERSLLSSMKGRAEGALNRLGHLEQAAERPPIRQTIEEFNAKIAAAREGQEKTAPTVKRNER</sequence>
<evidence type="ECO:0000313" key="3">
    <source>
        <dbReference type="Proteomes" id="UP000658131"/>
    </source>
</evidence>
<reference evidence="2 3" key="1">
    <citation type="submission" date="2020-08" db="EMBL/GenBank/DDBJ databases">
        <title>Genome public.</title>
        <authorList>
            <person name="Liu C."/>
            <person name="Sun Q."/>
        </authorList>
    </citation>
    <scope>NUCLEOTIDE SEQUENCE [LARGE SCALE GENOMIC DNA]</scope>
    <source>
        <strain evidence="2 3">BX1</strain>
    </source>
</reference>